<evidence type="ECO:0000256" key="3">
    <source>
        <dbReference type="ARBA" id="ARBA00022475"/>
    </source>
</evidence>
<accession>A0AAU7V5L4</accession>
<keyword evidence="6 7" id="KW-0472">Membrane</keyword>
<evidence type="ECO:0000313" key="8">
    <source>
        <dbReference type="EMBL" id="XBW07308.1"/>
    </source>
</evidence>
<dbReference type="PANTHER" id="PTHR33508:SF1">
    <property type="entry name" value="UPF0056 MEMBRANE PROTEIN YHCE"/>
    <property type="match status" value="1"/>
</dbReference>
<evidence type="ECO:0000256" key="7">
    <source>
        <dbReference type="RuleBase" id="RU362048"/>
    </source>
</evidence>
<dbReference type="InterPro" id="IPR002771">
    <property type="entry name" value="Multi_antbiot-R_MarC"/>
</dbReference>
<feature type="transmembrane region" description="Helical" evidence="7">
    <location>
        <begin position="47"/>
        <end position="70"/>
    </location>
</feature>
<keyword evidence="5 7" id="KW-1133">Transmembrane helix</keyword>
<name>A0AAU7V5L4_9ACTO</name>
<comment type="similarity">
    <text evidence="2 7">Belongs to the UPF0056 (MarC) family.</text>
</comment>
<evidence type="ECO:0000256" key="5">
    <source>
        <dbReference type="ARBA" id="ARBA00022989"/>
    </source>
</evidence>
<dbReference type="RefSeq" id="WP_350257514.1">
    <property type="nucleotide sequence ID" value="NZ_CP138335.1"/>
</dbReference>
<sequence length="223" mass="23661">MEISSFVNVTLLATTFTTLFVIMDPPGTIPVFLALTSRYSTRQKQRAAVLATATSFGVIVLFAVLGRYILQFLQISMESLQLSGGVLLFIVAIQLLMSNEYEGHGEPADAGADGGSHRVNAALVPLGTPLLAGPGAIVAVMISVEQGSNTIPGWTAVLAAVILMHLVIWLTMRFSLTLSRLLGEGGIMILTKVAGLLLAAIATQMMMNGLFQFIAHSKEMGVI</sequence>
<feature type="transmembrane region" description="Helical" evidence="7">
    <location>
        <begin position="119"/>
        <end position="142"/>
    </location>
</feature>
<comment type="caution">
    <text evidence="7">Lacks conserved residue(s) required for the propagation of feature annotation.</text>
</comment>
<reference evidence="8" key="1">
    <citation type="submission" date="2023-11" db="EMBL/GenBank/DDBJ databases">
        <title>Scrofimicrobium hongkongense sp. nov., isolated from a patient with peritonitis.</title>
        <authorList>
            <person name="Lao H.Y."/>
            <person name="Wong A.Y.P."/>
            <person name="Ng T.L."/>
            <person name="Wong R.Y.L."/>
            <person name="Yau M.C.Y."/>
            <person name="Lam J.Y.W."/>
            <person name="Siu G.K.H."/>
        </authorList>
    </citation>
    <scope>NUCLEOTIDE SEQUENCE</scope>
    <source>
        <strain evidence="8">R131</strain>
    </source>
</reference>
<evidence type="ECO:0000256" key="1">
    <source>
        <dbReference type="ARBA" id="ARBA00004651"/>
    </source>
</evidence>
<feature type="transmembrane region" description="Helical" evidence="7">
    <location>
        <begin position="12"/>
        <end position="35"/>
    </location>
</feature>
<evidence type="ECO:0000256" key="4">
    <source>
        <dbReference type="ARBA" id="ARBA00022692"/>
    </source>
</evidence>
<evidence type="ECO:0000256" key="2">
    <source>
        <dbReference type="ARBA" id="ARBA00009784"/>
    </source>
</evidence>
<dbReference type="PANTHER" id="PTHR33508">
    <property type="entry name" value="UPF0056 MEMBRANE PROTEIN YHCE"/>
    <property type="match status" value="1"/>
</dbReference>
<evidence type="ECO:0000256" key="6">
    <source>
        <dbReference type="ARBA" id="ARBA00023136"/>
    </source>
</evidence>
<feature type="transmembrane region" description="Helical" evidence="7">
    <location>
        <begin position="82"/>
        <end position="98"/>
    </location>
</feature>
<keyword evidence="3" id="KW-1003">Cell membrane</keyword>
<comment type="subcellular location">
    <subcellularLocation>
        <location evidence="1 7">Cell membrane</location>
        <topology evidence="1 7">Multi-pass membrane protein</topology>
    </subcellularLocation>
</comment>
<keyword evidence="4 7" id="KW-0812">Transmembrane</keyword>
<dbReference type="NCBIfam" id="TIGR00427">
    <property type="entry name" value="NAAT family transporter"/>
    <property type="match status" value="1"/>
</dbReference>
<dbReference type="Pfam" id="PF01914">
    <property type="entry name" value="MarC"/>
    <property type="match status" value="1"/>
</dbReference>
<dbReference type="GO" id="GO:0005886">
    <property type="term" value="C:plasma membrane"/>
    <property type="evidence" value="ECO:0007669"/>
    <property type="project" value="UniProtKB-SubCell"/>
</dbReference>
<dbReference type="EMBL" id="CP138335">
    <property type="protein sequence ID" value="XBW07308.1"/>
    <property type="molecule type" value="Genomic_DNA"/>
</dbReference>
<organism evidence="8">
    <name type="scientific">Scrofimicrobium appendicitidis</name>
    <dbReference type="NCBI Taxonomy" id="3079930"/>
    <lineage>
        <taxon>Bacteria</taxon>
        <taxon>Bacillati</taxon>
        <taxon>Actinomycetota</taxon>
        <taxon>Actinomycetes</taxon>
        <taxon>Actinomycetales</taxon>
        <taxon>Actinomycetaceae</taxon>
        <taxon>Scrofimicrobium</taxon>
    </lineage>
</organism>
<protein>
    <recommendedName>
        <fullName evidence="7">UPF0056 membrane protein</fullName>
    </recommendedName>
</protein>
<dbReference type="KEGG" id="sapp:SAC06_06550"/>
<proteinExistence type="inferred from homology"/>
<dbReference type="AlphaFoldDB" id="A0AAU7V5L4"/>
<feature type="transmembrane region" description="Helical" evidence="7">
    <location>
        <begin position="154"/>
        <end position="172"/>
    </location>
</feature>
<gene>
    <name evidence="8" type="ORF">SAC06_06550</name>
</gene>